<organism evidence="2 3">
    <name type="scientific">Kingdonia uniflora</name>
    <dbReference type="NCBI Taxonomy" id="39325"/>
    <lineage>
        <taxon>Eukaryota</taxon>
        <taxon>Viridiplantae</taxon>
        <taxon>Streptophyta</taxon>
        <taxon>Embryophyta</taxon>
        <taxon>Tracheophyta</taxon>
        <taxon>Spermatophyta</taxon>
        <taxon>Magnoliopsida</taxon>
        <taxon>Ranunculales</taxon>
        <taxon>Circaeasteraceae</taxon>
        <taxon>Kingdonia</taxon>
    </lineage>
</organism>
<dbReference type="PRINTS" id="PR00111">
    <property type="entry name" value="ABHYDROLASE"/>
</dbReference>
<name>A0A7J7N5X6_9MAGN</name>
<dbReference type="Gene3D" id="3.40.50.1820">
    <property type="entry name" value="alpha/beta hydrolase"/>
    <property type="match status" value="1"/>
</dbReference>
<evidence type="ECO:0000313" key="2">
    <source>
        <dbReference type="EMBL" id="KAF6162420.1"/>
    </source>
</evidence>
<dbReference type="AlphaFoldDB" id="A0A7J7N5X6"/>
<protein>
    <recommendedName>
        <fullName evidence="1">AB hydrolase-1 domain-containing protein</fullName>
    </recommendedName>
</protein>
<feature type="domain" description="AB hydrolase-1" evidence="1">
    <location>
        <begin position="87"/>
        <end position="322"/>
    </location>
</feature>
<comment type="caution">
    <text evidence="2">The sequence shown here is derived from an EMBL/GenBank/DDBJ whole genome shotgun (WGS) entry which is preliminary data.</text>
</comment>
<dbReference type="Pfam" id="PF12697">
    <property type="entry name" value="Abhydrolase_6"/>
    <property type="match status" value="1"/>
</dbReference>
<dbReference type="SUPFAM" id="SSF53474">
    <property type="entry name" value="alpha/beta-Hydrolases"/>
    <property type="match status" value="1"/>
</dbReference>
<reference evidence="2 3" key="1">
    <citation type="journal article" date="2020" name="IScience">
        <title>Genome Sequencing of the Endangered Kingdonia uniflora (Circaeasteraceae, Ranunculales) Reveals Potential Mechanisms of Evolutionary Specialization.</title>
        <authorList>
            <person name="Sun Y."/>
            <person name="Deng T."/>
            <person name="Zhang A."/>
            <person name="Moore M.J."/>
            <person name="Landis J.B."/>
            <person name="Lin N."/>
            <person name="Zhang H."/>
            <person name="Zhang X."/>
            <person name="Huang J."/>
            <person name="Zhang X."/>
            <person name="Sun H."/>
            <person name="Wang H."/>
        </authorList>
    </citation>
    <scope>NUCLEOTIDE SEQUENCE [LARGE SCALE GENOMIC DNA]</scope>
    <source>
        <strain evidence="2">TB1705</strain>
        <tissue evidence="2">Leaf</tissue>
    </source>
</reference>
<dbReference type="PANTHER" id="PTHR43139">
    <property type="entry name" value="SI:DKEY-122A22.2"/>
    <property type="match status" value="1"/>
</dbReference>
<evidence type="ECO:0000259" key="1">
    <source>
        <dbReference type="Pfam" id="PF12697"/>
    </source>
</evidence>
<keyword evidence="3" id="KW-1185">Reference proteome</keyword>
<evidence type="ECO:0000313" key="3">
    <source>
        <dbReference type="Proteomes" id="UP000541444"/>
    </source>
</evidence>
<dbReference type="InterPro" id="IPR052370">
    <property type="entry name" value="Meta-cleavage_hydrolase"/>
</dbReference>
<dbReference type="EMBL" id="JACGCM010001029">
    <property type="protein sequence ID" value="KAF6162420.1"/>
    <property type="molecule type" value="Genomic_DNA"/>
</dbReference>
<dbReference type="InterPro" id="IPR000073">
    <property type="entry name" value="AB_hydrolase_1"/>
</dbReference>
<dbReference type="OrthoDB" id="6431331at2759"/>
<gene>
    <name evidence="2" type="ORF">GIB67_017308</name>
</gene>
<dbReference type="InterPro" id="IPR029058">
    <property type="entry name" value="AB_hydrolase_fold"/>
</dbReference>
<accession>A0A7J7N5X6</accession>
<proteinExistence type="predicted"/>
<dbReference type="Proteomes" id="UP000541444">
    <property type="component" value="Unassembled WGS sequence"/>
</dbReference>
<sequence length="339" mass="38992">MAGFLKHLPIYYYYYITLITTLLHKTISYFLNLPNHTLFFSVVTLNEYLLHLYFHYHNLKPQTITLDSHTHLHFWVPTTINKSKPSIVLIHGFGGNAKWQLHHQISSLSQSSNLYVPDLLFFGKSYSSRSGRSDAFQAECVGEGLRRLGVERYGVFGVSYGGYVAYQMADMYRDEVEKVVVLSSGICYSEEERVRKIIGGGKDVEDIFIPENVEDLRMLIGLSWFKPFWVPDFVLQDFINVMNRTHKKERKEMLHHLLMSKSDLDSLPVLNQETLIIWGDADKVFPLNLGHRLARHLGAKAKLEVIKDVGHAANLESPHAVNHLLKSFFTSSSNYNVQR</sequence>
<dbReference type="PANTHER" id="PTHR43139:SF37">
    <property type="entry name" value="ALPHA_BETA-HYDROLASES SUPERFAMILY PROTEIN"/>
    <property type="match status" value="1"/>
</dbReference>